<evidence type="ECO:0000313" key="8">
    <source>
        <dbReference type="Proteomes" id="UP001300261"/>
    </source>
</evidence>
<dbReference type="InterPro" id="IPR020845">
    <property type="entry name" value="AMP-binding_CS"/>
</dbReference>
<comment type="caution">
    <text evidence="7">The sequence shown here is derived from an EMBL/GenBank/DDBJ whole genome shotgun (WGS) entry which is preliminary data.</text>
</comment>
<dbReference type="InterPro" id="IPR042099">
    <property type="entry name" value="ANL_N_sf"/>
</dbReference>
<dbReference type="Gene3D" id="3.30.300.30">
    <property type="match status" value="1"/>
</dbReference>
<proteinExistence type="inferred from homology"/>
<dbReference type="Pfam" id="PF13193">
    <property type="entry name" value="AMP-binding_C"/>
    <property type="match status" value="1"/>
</dbReference>
<dbReference type="InterPro" id="IPR045851">
    <property type="entry name" value="AMP-bd_C_sf"/>
</dbReference>
<dbReference type="InterPro" id="IPR025110">
    <property type="entry name" value="AMP-bd_C"/>
</dbReference>
<evidence type="ECO:0000256" key="2">
    <source>
        <dbReference type="ARBA" id="ARBA00022598"/>
    </source>
</evidence>
<evidence type="ECO:0000313" key="7">
    <source>
        <dbReference type="EMBL" id="MCX2725082.1"/>
    </source>
</evidence>
<gene>
    <name evidence="7" type="ORF">ON753_22380</name>
</gene>
<dbReference type="InterPro" id="IPR051087">
    <property type="entry name" value="Mitochondrial_ACSM"/>
</dbReference>
<evidence type="ECO:0000256" key="1">
    <source>
        <dbReference type="ARBA" id="ARBA00006432"/>
    </source>
</evidence>
<name>A0ABT3R709_9HYPH</name>
<dbReference type="SUPFAM" id="SSF56801">
    <property type="entry name" value="Acetyl-CoA synthetase-like"/>
    <property type="match status" value="1"/>
</dbReference>
<keyword evidence="2" id="KW-0436">Ligase</keyword>
<feature type="domain" description="AMP-binding enzyme C-terminal" evidence="6">
    <location>
        <begin position="450"/>
        <end position="528"/>
    </location>
</feature>
<dbReference type="Proteomes" id="UP001300261">
    <property type="component" value="Unassembled WGS sequence"/>
</dbReference>
<organism evidence="7 8">
    <name type="scientific">Roseibium salinum</name>
    <dbReference type="NCBI Taxonomy" id="1604349"/>
    <lineage>
        <taxon>Bacteria</taxon>
        <taxon>Pseudomonadati</taxon>
        <taxon>Pseudomonadota</taxon>
        <taxon>Alphaproteobacteria</taxon>
        <taxon>Hyphomicrobiales</taxon>
        <taxon>Stappiaceae</taxon>
        <taxon>Roseibium</taxon>
    </lineage>
</organism>
<keyword evidence="8" id="KW-1185">Reference proteome</keyword>
<comment type="similarity">
    <text evidence="1">Belongs to the ATP-dependent AMP-binding enzyme family.</text>
</comment>
<dbReference type="EMBL" id="JAPEVI010000003">
    <property type="protein sequence ID" value="MCX2725082.1"/>
    <property type="molecule type" value="Genomic_DNA"/>
</dbReference>
<evidence type="ECO:0000256" key="4">
    <source>
        <dbReference type="ARBA" id="ARBA00022840"/>
    </source>
</evidence>
<dbReference type="Gene3D" id="3.40.50.12780">
    <property type="entry name" value="N-terminal domain of ligase-like"/>
    <property type="match status" value="1"/>
</dbReference>
<dbReference type="Pfam" id="PF00501">
    <property type="entry name" value="AMP-binding"/>
    <property type="match status" value="1"/>
</dbReference>
<dbReference type="PANTHER" id="PTHR43605">
    <property type="entry name" value="ACYL-COENZYME A SYNTHETASE"/>
    <property type="match status" value="1"/>
</dbReference>
<accession>A0ABT3R709</accession>
<protein>
    <submittedName>
        <fullName evidence="7">AMP-binding protein</fullName>
    </submittedName>
</protein>
<feature type="domain" description="AMP-dependent synthetase/ligase" evidence="5">
    <location>
        <begin position="31"/>
        <end position="400"/>
    </location>
</feature>
<evidence type="ECO:0000259" key="6">
    <source>
        <dbReference type="Pfam" id="PF13193"/>
    </source>
</evidence>
<evidence type="ECO:0000256" key="3">
    <source>
        <dbReference type="ARBA" id="ARBA00022741"/>
    </source>
</evidence>
<keyword evidence="3" id="KW-0547">Nucleotide-binding</keyword>
<dbReference type="InterPro" id="IPR000873">
    <property type="entry name" value="AMP-dep_synth/lig_dom"/>
</dbReference>
<keyword evidence="4" id="KW-0067">ATP-binding</keyword>
<reference evidence="7 8" key="1">
    <citation type="journal article" date="2016" name="Int. J. Syst. Evol. Microbiol.">
        <title>Labrenzia salina sp. nov., isolated from the rhizosphere of the halophyte Arthrocnemum macrostachyum.</title>
        <authorList>
            <person name="Camacho M."/>
            <person name="Redondo-Gomez S."/>
            <person name="Rodriguez-Llorente I."/>
            <person name="Rohde M."/>
            <person name="Sproer C."/>
            <person name="Schumann P."/>
            <person name="Klenk H.P."/>
            <person name="Montero-Calasanz M.D.C."/>
        </authorList>
    </citation>
    <scope>NUCLEOTIDE SEQUENCE [LARGE SCALE GENOMIC DNA]</scope>
    <source>
        <strain evidence="7 8">DSM 29163</strain>
    </source>
</reference>
<evidence type="ECO:0000259" key="5">
    <source>
        <dbReference type="Pfam" id="PF00501"/>
    </source>
</evidence>
<sequence length="548" mass="60008">MLHPASDYDTLKARFEWSVPNIYNMAGAVSDRWAVQDPDRLAIRHVLADGSHRDWSHKALNDAANRFANVLCAKGVQQGDRVALLLPQIPQTAIAHLGAYKMGAVAVPLAALFGLDALRYRLSDSGARVLVTDTAGLSKLAEIRNDLADLELLISVDGPETGTESFDRLLSGASGRFETLKTSPDDPALMIYTSGTTGQPKGVLHGHRVLPGHMPGISLSQNFLGRDGDMLWTPADWAWAGGLLNALFPALALGVPVVSHAFRKFDPEFAFHLLERQEIRNAFIPPTALKMLRAVERPGKRFRLNWRSVGSAGESLGRETYDWFADEFGFPVNEFYGQTECNAVLGSAAEIGVTRSGAIGKAIPGHEVAIIDAAGNPLPAESLGQIAIRRPDPVMFLRYWNKPEATEEKFIGEWMVTGDQGVIDEDGYIHFIGRDDDIITSASYRIGPGEIEDCLIRHPAVALSAAVGKPDPLRTEVVKAYVVLKSGQEPGKALEDDIRTFVRERLSAHEYPREIEFVESLPMTTTGKVIRRKLRELAREEASRGSTS</sequence>
<dbReference type="RefSeq" id="WP_265965603.1">
    <property type="nucleotide sequence ID" value="NZ_JAPEVI010000003.1"/>
</dbReference>
<dbReference type="PROSITE" id="PS00455">
    <property type="entry name" value="AMP_BINDING"/>
    <property type="match status" value="1"/>
</dbReference>
<dbReference type="PANTHER" id="PTHR43605:SF10">
    <property type="entry name" value="ACYL-COA SYNTHETASE MEDIUM CHAIN FAMILY MEMBER 3"/>
    <property type="match status" value="1"/>
</dbReference>